<dbReference type="Pfam" id="PF06888">
    <property type="entry name" value="Put_Phosphatase"/>
    <property type="match status" value="1"/>
</dbReference>
<feature type="active site" description="Proton donor" evidence="6">
    <location>
        <position position="11"/>
    </location>
</feature>
<comment type="cofactor">
    <cofactor evidence="1 8">
        <name>Mg(2+)</name>
        <dbReference type="ChEBI" id="CHEBI:18420"/>
    </cofactor>
</comment>
<dbReference type="EMBL" id="NEVH01024949">
    <property type="protein sequence ID" value="PNF16441.1"/>
    <property type="molecule type" value="Genomic_DNA"/>
</dbReference>
<feature type="binding site" evidence="7">
    <location>
        <position position="20"/>
    </location>
    <ligand>
        <name>substrate</name>
    </ligand>
</feature>
<dbReference type="InterPro" id="IPR006384">
    <property type="entry name" value="HAD_hydro_PyrdxlP_Pase-like"/>
</dbReference>
<dbReference type="InterPro" id="IPR036412">
    <property type="entry name" value="HAD-like_sf"/>
</dbReference>
<dbReference type="InterPro" id="IPR023214">
    <property type="entry name" value="HAD_sf"/>
</dbReference>
<dbReference type="Gene3D" id="3.40.50.1000">
    <property type="entry name" value="HAD superfamily/HAD-like"/>
    <property type="match status" value="1"/>
</dbReference>
<feature type="active site" description="Nucleophile" evidence="6">
    <location>
        <position position="9"/>
    </location>
</feature>
<evidence type="ECO:0000256" key="2">
    <source>
        <dbReference type="ARBA" id="ARBA00008541"/>
    </source>
</evidence>
<comment type="caution">
    <text evidence="9">The sequence shown here is derived from an EMBL/GenBank/DDBJ whole genome shotgun (WGS) entry which is preliminary data.</text>
</comment>
<feature type="binding site" evidence="8">
    <location>
        <position position="11"/>
    </location>
    <ligand>
        <name>Mg(2+)</name>
        <dbReference type="ChEBI" id="CHEBI:18420"/>
    </ligand>
</feature>
<feature type="binding site" evidence="7">
    <location>
        <position position="98"/>
    </location>
    <ligand>
        <name>substrate</name>
    </ligand>
</feature>
<sequence length="249" mass="28673">MKSLLVVFDFDHTIVDDNTDLIVQKLLSSDKITDDVKKLHRTDGWTAYMQEIFRLLHKSGVTHSEIHDAVIHTPATPGMAELIQFLYSQNMEVIIVSDANSVFIKDWLCSSSLAHAVERVFTNPASYDKDGCLNIEMYHFQDFCELSTKNLCKGHILDLYIEERASIGVTFSQIAYVGDGRNDLCPCLRLSEKDLVFPREGFQLDKLIRDMQDQKDMRMKAKVHVWKTGSDIIRTLSDYWHQNKIDSEH</sequence>
<reference evidence="9 10" key="1">
    <citation type="submission" date="2017-12" db="EMBL/GenBank/DDBJ databases">
        <title>Hemimetabolous genomes reveal molecular basis of termite eusociality.</title>
        <authorList>
            <person name="Harrison M.C."/>
            <person name="Jongepier E."/>
            <person name="Robertson H.M."/>
            <person name="Arning N."/>
            <person name="Bitard-Feildel T."/>
            <person name="Chao H."/>
            <person name="Childers C.P."/>
            <person name="Dinh H."/>
            <person name="Doddapaneni H."/>
            <person name="Dugan S."/>
            <person name="Gowin J."/>
            <person name="Greiner C."/>
            <person name="Han Y."/>
            <person name="Hu H."/>
            <person name="Hughes D.S.T."/>
            <person name="Huylmans A.-K."/>
            <person name="Kemena C."/>
            <person name="Kremer L.P.M."/>
            <person name="Lee S.L."/>
            <person name="Lopez-Ezquerra A."/>
            <person name="Mallet L."/>
            <person name="Monroy-Kuhn J.M."/>
            <person name="Moser A."/>
            <person name="Murali S.C."/>
            <person name="Muzny D.M."/>
            <person name="Otani S."/>
            <person name="Piulachs M.-D."/>
            <person name="Poelchau M."/>
            <person name="Qu J."/>
            <person name="Schaub F."/>
            <person name="Wada-Katsumata A."/>
            <person name="Worley K.C."/>
            <person name="Xie Q."/>
            <person name="Ylla G."/>
            <person name="Poulsen M."/>
            <person name="Gibbs R.A."/>
            <person name="Schal C."/>
            <person name="Richards S."/>
            <person name="Belles X."/>
            <person name="Korb J."/>
            <person name="Bornberg-Bauer E."/>
        </authorList>
    </citation>
    <scope>NUCLEOTIDE SEQUENCE [LARGE SCALE GENOMIC DNA]</scope>
    <source>
        <tissue evidence="9">Whole body</tissue>
    </source>
</reference>
<evidence type="ECO:0000313" key="10">
    <source>
        <dbReference type="Proteomes" id="UP000235965"/>
    </source>
</evidence>
<keyword evidence="10" id="KW-1185">Reference proteome</keyword>
<name>A0A2J7PJC8_9NEOP</name>
<dbReference type="GO" id="GO:0046872">
    <property type="term" value="F:metal ion binding"/>
    <property type="evidence" value="ECO:0007669"/>
    <property type="project" value="UniProtKB-KW"/>
</dbReference>
<dbReference type="PIRSF" id="PIRSF031051">
    <property type="entry name" value="PyrdxlP_Pase_PHOSPHO2"/>
    <property type="match status" value="1"/>
</dbReference>
<keyword evidence="3 8" id="KW-0479">Metal-binding</keyword>
<dbReference type="GO" id="GO:0016791">
    <property type="term" value="F:phosphatase activity"/>
    <property type="evidence" value="ECO:0007669"/>
    <property type="project" value="InterPro"/>
</dbReference>
<evidence type="ECO:0000256" key="1">
    <source>
        <dbReference type="ARBA" id="ARBA00001946"/>
    </source>
</evidence>
<dbReference type="AlphaFoldDB" id="A0A2J7PJC8"/>
<evidence type="ECO:0000256" key="8">
    <source>
        <dbReference type="PIRSR" id="PIRSR031051-3"/>
    </source>
</evidence>
<evidence type="ECO:0000256" key="6">
    <source>
        <dbReference type="PIRSR" id="PIRSR031051-1"/>
    </source>
</evidence>
<dbReference type="SUPFAM" id="SSF56784">
    <property type="entry name" value="HAD-like"/>
    <property type="match status" value="1"/>
</dbReference>
<evidence type="ECO:0000313" key="9">
    <source>
        <dbReference type="EMBL" id="PNF16441.1"/>
    </source>
</evidence>
<gene>
    <name evidence="9" type="ORF">B7P43_G10308</name>
</gene>
<dbReference type="PANTHER" id="PTHR20889">
    <property type="entry name" value="PHOSPHATASE, ORPHAN 1, 2"/>
    <property type="match status" value="1"/>
</dbReference>
<dbReference type="NCBIfam" id="TIGR01488">
    <property type="entry name" value="HAD-SF-IB"/>
    <property type="match status" value="1"/>
</dbReference>
<evidence type="ECO:0000256" key="3">
    <source>
        <dbReference type="ARBA" id="ARBA00022723"/>
    </source>
</evidence>
<keyword evidence="5 8" id="KW-0460">Magnesium</keyword>
<comment type="similarity">
    <text evidence="2">Belongs to the HAD-like hydrolase superfamily. PHOSPHO family.</text>
</comment>
<protein>
    <submittedName>
        <fullName evidence="9">Pyridoxal phosphate phosphatase PHOSPHO2</fullName>
    </submittedName>
</protein>
<evidence type="ECO:0000256" key="4">
    <source>
        <dbReference type="ARBA" id="ARBA00022801"/>
    </source>
</evidence>
<dbReference type="PANTHER" id="PTHR20889:SF12">
    <property type="entry name" value="LP01149P"/>
    <property type="match status" value="1"/>
</dbReference>
<evidence type="ECO:0000256" key="7">
    <source>
        <dbReference type="PIRSR" id="PIRSR031051-2"/>
    </source>
</evidence>
<accession>A0A2J7PJC8</accession>
<keyword evidence="4" id="KW-0378">Hydrolase</keyword>
<dbReference type="NCBIfam" id="TIGR01489">
    <property type="entry name" value="DKMTPPase-SF"/>
    <property type="match status" value="1"/>
</dbReference>
<feature type="binding site" evidence="8">
    <location>
        <position position="179"/>
    </location>
    <ligand>
        <name>Mg(2+)</name>
        <dbReference type="ChEBI" id="CHEBI:18420"/>
    </ligand>
</feature>
<feature type="binding site" evidence="8">
    <location>
        <position position="9"/>
    </location>
    <ligand>
        <name>Mg(2+)</name>
        <dbReference type="ChEBI" id="CHEBI:18420"/>
    </ligand>
</feature>
<dbReference type="OrthoDB" id="10267182at2759"/>
<evidence type="ECO:0000256" key="5">
    <source>
        <dbReference type="ARBA" id="ARBA00022842"/>
    </source>
</evidence>
<dbReference type="InterPro" id="IPR016965">
    <property type="entry name" value="Pase_PHOSPHO-typ"/>
</dbReference>
<organism evidence="9 10">
    <name type="scientific">Cryptotermes secundus</name>
    <dbReference type="NCBI Taxonomy" id="105785"/>
    <lineage>
        <taxon>Eukaryota</taxon>
        <taxon>Metazoa</taxon>
        <taxon>Ecdysozoa</taxon>
        <taxon>Arthropoda</taxon>
        <taxon>Hexapoda</taxon>
        <taxon>Insecta</taxon>
        <taxon>Pterygota</taxon>
        <taxon>Neoptera</taxon>
        <taxon>Polyneoptera</taxon>
        <taxon>Dictyoptera</taxon>
        <taxon>Blattodea</taxon>
        <taxon>Blattoidea</taxon>
        <taxon>Termitoidae</taxon>
        <taxon>Kalotermitidae</taxon>
        <taxon>Cryptotermitinae</taxon>
        <taxon>Cryptotermes</taxon>
    </lineage>
</organism>
<proteinExistence type="inferred from homology"/>
<dbReference type="Proteomes" id="UP000235965">
    <property type="component" value="Unassembled WGS sequence"/>
</dbReference>